<organism evidence="2 3">
    <name type="scientific">Dreissena polymorpha</name>
    <name type="common">Zebra mussel</name>
    <name type="synonym">Mytilus polymorpha</name>
    <dbReference type="NCBI Taxonomy" id="45954"/>
    <lineage>
        <taxon>Eukaryota</taxon>
        <taxon>Metazoa</taxon>
        <taxon>Spiralia</taxon>
        <taxon>Lophotrochozoa</taxon>
        <taxon>Mollusca</taxon>
        <taxon>Bivalvia</taxon>
        <taxon>Autobranchia</taxon>
        <taxon>Heteroconchia</taxon>
        <taxon>Euheterodonta</taxon>
        <taxon>Imparidentia</taxon>
        <taxon>Neoheterodontei</taxon>
        <taxon>Myida</taxon>
        <taxon>Dreissenoidea</taxon>
        <taxon>Dreissenidae</taxon>
        <taxon>Dreissena</taxon>
    </lineage>
</organism>
<gene>
    <name evidence="2" type="ORF">DPMN_192922</name>
</gene>
<sequence>MDSKHIDGETLVNTITTGVARVVSAIKSSLSGSASSFDHAATAPSGKCLSQTFKRLNAEDVNGGDTFENIEFVSVVRNEHTHQQEYGAQNERTAINSNLQTGPSRPKNEACSETSSRCTKLTKMISDVTNASDCGTAIAAANMKYKLRPNTVTHDNRKYGITGMHDRFKDTIINLDHLSKCDTPPKLRLGLNSSIPDQDLRRKNREHSISSNNNCSSHNYEGLWDSATVSRASYEAIANSTASSIALHPISSLEKSGSPLTKSPSLTDLSILTQSFTGSGYSPSALRNSLVSDYSSYFDKKRNELSKSFHKKRKELSKSSVIHNSNREFEDDLKFLSGCGDKTSTPDRPMFEHRPDAVFITDLFQKPTLTVPRSLPPSLSKVRSSGLELSPITNLSLVGSDISTNRTNQARRSLKFDDEIATHGHRTPIVADHRRSFSDIFVPKLSGQHTLAHINCTQKTYPVIDTIEGELGLHRLQPPVVYYNESYNQSIFSGYPYSDTSSGSIAKCFPRLLNAVLKPTFRTEERRENPNQVGTSGKREASDGKTWHKPQFRDEADEAAFYLVTKYLENPDMKW</sequence>
<comment type="caution">
    <text evidence="2">The sequence shown here is derived from an EMBL/GenBank/DDBJ whole genome shotgun (WGS) entry which is preliminary data.</text>
</comment>
<dbReference type="EMBL" id="JAIWYP010000048">
    <property type="protein sequence ID" value="KAH3690974.1"/>
    <property type="molecule type" value="Genomic_DNA"/>
</dbReference>
<accession>A0A9D3XZS2</accession>
<dbReference type="AlphaFoldDB" id="A0A9D3XZS2"/>
<protein>
    <submittedName>
        <fullName evidence="2">Uncharacterized protein</fullName>
    </submittedName>
</protein>
<evidence type="ECO:0000313" key="3">
    <source>
        <dbReference type="Proteomes" id="UP000828390"/>
    </source>
</evidence>
<feature type="region of interest" description="Disordered" evidence="1">
    <location>
        <begin position="190"/>
        <end position="213"/>
    </location>
</feature>
<proteinExistence type="predicted"/>
<feature type="compositionally biased region" description="Basic and acidic residues" evidence="1">
    <location>
        <begin position="537"/>
        <end position="548"/>
    </location>
</feature>
<keyword evidence="3" id="KW-1185">Reference proteome</keyword>
<evidence type="ECO:0000256" key="1">
    <source>
        <dbReference type="SAM" id="MobiDB-lite"/>
    </source>
</evidence>
<reference evidence="2" key="1">
    <citation type="journal article" date="2019" name="bioRxiv">
        <title>The Genome of the Zebra Mussel, Dreissena polymorpha: A Resource for Invasive Species Research.</title>
        <authorList>
            <person name="McCartney M.A."/>
            <person name="Auch B."/>
            <person name="Kono T."/>
            <person name="Mallez S."/>
            <person name="Zhang Y."/>
            <person name="Obille A."/>
            <person name="Becker A."/>
            <person name="Abrahante J.E."/>
            <person name="Garbe J."/>
            <person name="Badalamenti J.P."/>
            <person name="Herman A."/>
            <person name="Mangelson H."/>
            <person name="Liachko I."/>
            <person name="Sullivan S."/>
            <person name="Sone E.D."/>
            <person name="Koren S."/>
            <person name="Silverstein K.A.T."/>
            <person name="Beckman K.B."/>
            <person name="Gohl D.M."/>
        </authorList>
    </citation>
    <scope>NUCLEOTIDE SEQUENCE</scope>
    <source>
        <strain evidence="2">Duluth1</strain>
        <tissue evidence="2">Whole animal</tissue>
    </source>
</reference>
<reference evidence="2" key="2">
    <citation type="submission" date="2020-11" db="EMBL/GenBank/DDBJ databases">
        <authorList>
            <person name="McCartney M.A."/>
            <person name="Auch B."/>
            <person name="Kono T."/>
            <person name="Mallez S."/>
            <person name="Becker A."/>
            <person name="Gohl D.M."/>
            <person name="Silverstein K.A.T."/>
            <person name="Koren S."/>
            <person name="Bechman K.B."/>
            <person name="Herman A."/>
            <person name="Abrahante J.E."/>
            <person name="Garbe J."/>
        </authorList>
    </citation>
    <scope>NUCLEOTIDE SEQUENCE</scope>
    <source>
        <strain evidence="2">Duluth1</strain>
        <tissue evidence="2">Whole animal</tissue>
    </source>
</reference>
<name>A0A9D3XZS2_DREPO</name>
<evidence type="ECO:0000313" key="2">
    <source>
        <dbReference type="EMBL" id="KAH3690974.1"/>
    </source>
</evidence>
<feature type="region of interest" description="Disordered" evidence="1">
    <location>
        <begin position="522"/>
        <end position="548"/>
    </location>
</feature>
<dbReference type="Proteomes" id="UP000828390">
    <property type="component" value="Unassembled WGS sequence"/>
</dbReference>